<organism evidence="2">
    <name type="scientific">Fusarium oxysporum (strain Fo5176)</name>
    <name type="common">Fusarium vascular wilt</name>
    <dbReference type="NCBI Taxonomy" id="660025"/>
    <lineage>
        <taxon>Eukaryota</taxon>
        <taxon>Fungi</taxon>
        <taxon>Dikarya</taxon>
        <taxon>Ascomycota</taxon>
        <taxon>Pezizomycotina</taxon>
        <taxon>Sordariomycetes</taxon>
        <taxon>Hypocreomycetidae</taxon>
        <taxon>Hypocreales</taxon>
        <taxon>Nectriaceae</taxon>
        <taxon>Fusarium</taxon>
        <taxon>Fusarium oxysporum species complex</taxon>
    </lineage>
</organism>
<feature type="compositionally biased region" description="Polar residues" evidence="1">
    <location>
        <begin position="95"/>
        <end position="106"/>
    </location>
</feature>
<feature type="compositionally biased region" description="Polar residues" evidence="1">
    <location>
        <begin position="20"/>
        <end position="29"/>
    </location>
</feature>
<evidence type="ECO:0000313" key="2">
    <source>
        <dbReference type="EMBL" id="EGU77561.1"/>
    </source>
</evidence>
<comment type="caution">
    <text evidence="2">The sequence shown here is derived from an EMBL/GenBank/DDBJ whole genome shotgun (WGS) entry which is preliminary data.</text>
</comment>
<dbReference type="STRING" id="660025.F9FZU6"/>
<proteinExistence type="predicted"/>
<dbReference type="EMBL" id="AFQF01002956">
    <property type="protein sequence ID" value="EGU77561.1"/>
    <property type="molecule type" value="Genomic_DNA"/>
</dbReference>
<feature type="region of interest" description="Disordered" evidence="1">
    <location>
        <begin position="20"/>
        <end position="107"/>
    </location>
</feature>
<dbReference type="AlphaFoldDB" id="F9FZU6"/>
<feature type="compositionally biased region" description="Low complexity" evidence="1">
    <location>
        <begin position="57"/>
        <end position="83"/>
    </location>
</feature>
<name>F9FZU6_FUSOF</name>
<gene>
    <name evidence="2" type="ORF">FOXB_11928</name>
</gene>
<protein>
    <submittedName>
        <fullName evidence="2">Uncharacterized protein</fullName>
    </submittedName>
</protein>
<reference evidence="2" key="1">
    <citation type="journal article" date="2012" name="Mol. Plant Microbe Interact.">
        <title>A highly conserved effector in Fusarium oxysporum is required for full virulence on Arabidopsis.</title>
        <authorList>
            <person name="Thatcher L.F."/>
            <person name="Gardiner D.M."/>
            <person name="Kazan K."/>
            <person name="Manners J."/>
        </authorList>
    </citation>
    <scope>NUCLEOTIDE SEQUENCE [LARGE SCALE GENOMIC DNA]</scope>
    <source>
        <strain evidence="2">Fo5176</strain>
    </source>
</reference>
<sequence>MVTDQRPWLLLTITSESETNSIPLGMNTSESDEDHLSPFARLTQRQPCDSGNERCKSASPVSSRRGLSSLSKSSAGSSQAPSRYPGSMRSRGKSIRSSAIGNSTHGNTRDLDTYSHGIFFWDYKRSFHGFKVFTKKAFSLVH</sequence>
<evidence type="ECO:0000256" key="1">
    <source>
        <dbReference type="SAM" id="MobiDB-lite"/>
    </source>
</evidence>
<accession>F9FZU6</accession>